<dbReference type="Gramene" id="A02p13380.2_BraZ1">
    <property type="protein sequence ID" value="A02p13380.2_BraZ1.CDS"/>
    <property type="gene ID" value="A02g13380.2_BraZ1"/>
</dbReference>
<evidence type="ECO:0008006" key="4">
    <source>
        <dbReference type="Google" id="ProtNLM"/>
    </source>
</evidence>
<dbReference type="Proteomes" id="UP000694005">
    <property type="component" value="Chromosome A02"/>
</dbReference>
<organism evidence="2 3">
    <name type="scientific">Brassica campestris</name>
    <name type="common">Field mustard</name>
    <dbReference type="NCBI Taxonomy" id="3711"/>
    <lineage>
        <taxon>Eukaryota</taxon>
        <taxon>Viridiplantae</taxon>
        <taxon>Streptophyta</taxon>
        <taxon>Embryophyta</taxon>
        <taxon>Tracheophyta</taxon>
        <taxon>Spermatophyta</taxon>
        <taxon>Magnoliopsida</taxon>
        <taxon>eudicotyledons</taxon>
        <taxon>Gunneridae</taxon>
        <taxon>Pentapetalae</taxon>
        <taxon>rosids</taxon>
        <taxon>malvids</taxon>
        <taxon>Brassicales</taxon>
        <taxon>Brassicaceae</taxon>
        <taxon>Brassiceae</taxon>
        <taxon>Brassica</taxon>
    </lineage>
</organism>
<reference evidence="2 3" key="1">
    <citation type="submission" date="2021-07" db="EMBL/GenBank/DDBJ databases">
        <authorList>
            <consortium name="Genoscope - CEA"/>
            <person name="William W."/>
        </authorList>
    </citation>
    <scope>NUCLEOTIDE SEQUENCE [LARGE SCALE GENOMIC DNA]</scope>
</reference>
<evidence type="ECO:0000256" key="1">
    <source>
        <dbReference type="SAM" id="SignalP"/>
    </source>
</evidence>
<gene>
    <name evidence="2" type="ORF">BRAPAZ1V2_A02P13380.2</name>
</gene>
<dbReference type="InterPro" id="IPR014347">
    <property type="entry name" value="Tautomerase/MIF_sf"/>
</dbReference>
<dbReference type="SUPFAM" id="SSF55331">
    <property type="entry name" value="Tautomerase/MIF"/>
    <property type="match status" value="1"/>
</dbReference>
<dbReference type="EMBL" id="LS974618">
    <property type="protein sequence ID" value="CAG7892386.1"/>
    <property type="molecule type" value="Genomic_DNA"/>
</dbReference>
<evidence type="ECO:0000313" key="3">
    <source>
        <dbReference type="Proteomes" id="UP000694005"/>
    </source>
</evidence>
<name>A0A8D9H6G5_BRACM</name>
<keyword evidence="1" id="KW-0732">Signal</keyword>
<dbReference type="AlphaFoldDB" id="A0A8D9H6G5"/>
<protein>
    <recommendedName>
        <fullName evidence="4">Secreted protein</fullName>
    </recommendedName>
</protein>
<dbReference type="Gene3D" id="3.30.429.10">
    <property type="entry name" value="Macrophage Migration Inhibitory Factor"/>
    <property type="match status" value="1"/>
</dbReference>
<proteinExistence type="predicted"/>
<feature type="signal peptide" evidence="1">
    <location>
        <begin position="1"/>
        <end position="16"/>
    </location>
</feature>
<evidence type="ECO:0000313" key="2">
    <source>
        <dbReference type="EMBL" id="CAG7892386.1"/>
    </source>
</evidence>
<feature type="chain" id="PRO_5034155581" description="Secreted protein" evidence="1">
    <location>
        <begin position="17"/>
        <end position="64"/>
    </location>
</feature>
<accession>A0A8D9H6G5</accession>
<sequence>MHGRLLICCFYGGTIAFAGVNGKLSEMICESEILHIKISIDSSRFYIKFYNSPRPFFGFNGSTF</sequence>